<organism evidence="3 4">
    <name type="scientific">Umbelopsis vinacea</name>
    <dbReference type="NCBI Taxonomy" id="44442"/>
    <lineage>
        <taxon>Eukaryota</taxon>
        <taxon>Fungi</taxon>
        <taxon>Fungi incertae sedis</taxon>
        <taxon>Mucoromycota</taxon>
        <taxon>Mucoromycotina</taxon>
        <taxon>Umbelopsidomycetes</taxon>
        <taxon>Umbelopsidales</taxon>
        <taxon>Umbelopsidaceae</taxon>
        <taxon>Umbelopsis</taxon>
    </lineage>
</organism>
<dbReference type="Proteomes" id="UP000612746">
    <property type="component" value="Unassembled WGS sequence"/>
</dbReference>
<protein>
    <recommendedName>
        <fullName evidence="2">PCI domain-containing protein</fullName>
    </recommendedName>
</protein>
<evidence type="ECO:0000259" key="2">
    <source>
        <dbReference type="PROSITE" id="PS50250"/>
    </source>
</evidence>
<evidence type="ECO:0000313" key="3">
    <source>
        <dbReference type="EMBL" id="KAG2182639.1"/>
    </source>
</evidence>
<dbReference type="PANTHER" id="PTHR12436:SF4">
    <property type="entry name" value="LEUKOCYTE RECEPTOR CLUSTER MEMBER 8"/>
    <property type="match status" value="1"/>
</dbReference>
<dbReference type="InterPro" id="IPR005062">
    <property type="entry name" value="SAC3/GANP/THP3_conserved"/>
</dbReference>
<feature type="compositionally biased region" description="Low complexity" evidence="1">
    <location>
        <begin position="94"/>
        <end position="122"/>
    </location>
</feature>
<name>A0A8H7PXV6_9FUNG</name>
<dbReference type="AlphaFoldDB" id="A0A8H7PXV6"/>
<feature type="region of interest" description="Disordered" evidence="1">
    <location>
        <begin position="280"/>
        <end position="353"/>
    </location>
</feature>
<sequence>MTTPENGAAQTEALTIQQQWDAYYAQDPAYAAYYQQYGYPSSGDQASYNAYYQQYPQTAAAPTTAASAPATDATTADPYAQWYQQQQYGSYNYQQYPQGYSQPQQQYSQYPPAANNHTNANASYNQYYLSPSTSQPPNHAAPPQASSNTVVNDATVSSAPWRQKAQQYKAPNGTGMTPTAKPKMMLMTKKSEQAKQAVKPVPTPAQPPTASANDANASLSSDNWPESFKDYVTDAFECCPKGKEDALQTQLTELIKDATRRGTLHTVDWTEVDLPSACESRKKRVKRSGEKGHPISNRIKHIASVSSNLSTPSADEMRRREARLQRFKNTNSVKRSPAPSPATPATPNPDVMDWDEYTIVGTSSQLEKQYLRLTSAPDPASVRPLPVLRKTLELLKQKWEKEHNYTYMCDQFKSMRQDLTVQRLQNDFTVHVYETHARIALEMGDLGEYNQCQTQLKDLYSKGIAGMTMEFLAYRILYMLHTQNRSALNAIMAEIKGTQANDKAVQHALQVRSSIATSNYHRFFLLYKETPNMGNYLIHQFIERERIYALRTMCKSYRPSIDIEFIRKELAFETTQDLHKFLEKLKISGTLDDQNLDARNALPGLNDLAKQFAKVDINRSATV</sequence>
<feature type="compositionally biased region" description="Pro residues" evidence="1">
    <location>
        <begin position="338"/>
        <end position="347"/>
    </location>
</feature>
<accession>A0A8H7PXV6</accession>
<feature type="compositionally biased region" description="Low complexity" evidence="1">
    <location>
        <begin position="210"/>
        <end position="220"/>
    </location>
</feature>
<dbReference type="GO" id="GO:0005634">
    <property type="term" value="C:nucleus"/>
    <property type="evidence" value="ECO:0007669"/>
    <property type="project" value="TreeGrafter"/>
</dbReference>
<feature type="domain" description="PCI" evidence="2">
    <location>
        <begin position="445"/>
        <end position="609"/>
    </location>
</feature>
<feature type="compositionally biased region" description="Polar residues" evidence="1">
    <location>
        <begin position="144"/>
        <end position="166"/>
    </location>
</feature>
<dbReference type="OrthoDB" id="199574at2759"/>
<dbReference type="PANTHER" id="PTHR12436">
    <property type="entry name" value="80 KDA MCM3-ASSOCIATED PROTEIN"/>
    <property type="match status" value="1"/>
</dbReference>
<evidence type="ECO:0000256" key="1">
    <source>
        <dbReference type="SAM" id="MobiDB-lite"/>
    </source>
</evidence>
<dbReference type="EMBL" id="JAEPRA010000007">
    <property type="protein sequence ID" value="KAG2182639.1"/>
    <property type="molecule type" value="Genomic_DNA"/>
</dbReference>
<feature type="compositionally biased region" description="Polar residues" evidence="1">
    <location>
        <begin position="123"/>
        <end position="137"/>
    </location>
</feature>
<reference evidence="3" key="1">
    <citation type="submission" date="2020-12" db="EMBL/GenBank/DDBJ databases">
        <title>Metabolic potential, ecology and presence of endohyphal bacteria is reflected in genomic diversity of Mucoromycotina.</title>
        <authorList>
            <person name="Muszewska A."/>
            <person name="Okrasinska A."/>
            <person name="Steczkiewicz K."/>
            <person name="Drgas O."/>
            <person name="Orlowska M."/>
            <person name="Perlinska-Lenart U."/>
            <person name="Aleksandrzak-Piekarczyk T."/>
            <person name="Szatraj K."/>
            <person name="Zielenkiewicz U."/>
            <person name="Pilsyk S."/>
            <person name="Malc E."/>
            <person name="Mieczkowski P."/>
            <person name="Kruszewska J.S."/>
            <person name="Biernat P."/>
            <person name="Pawlowska J."/>
        </authorList>
    </citation>
    <scope>NUCLEOTIDE SEQUENCE</scope>
    <source>
        <strain evidence="3">WA0000051536</strain>
    </source>
</reference>
<dbReference type="Pfam" id="PF03399">
    <property type="entry name" value="SAC3_GANP"/>
    <property type="match status" value="1"/>
</dbReference>
<dbReference type="InterPro" id="IPR000717">
    <property type="entry name" value="PCI_dom"/>
</dbReference>
<dbReference type="Gene3D" id="1.25.40.990">
    <property type="match status" value="1"/>
</dbReference>
<dbReference type="InterPro" id="IPR045107">
    <property type="entry name" value="SAC3/GANP/THP3"/>
</dbReference>
<feature type="compositionally biased region" description="Polar residues" evidence="1">
    <location>
        <begin position="304"/>
        <end position="313"/>
    </location>
</feature>
<feature type="compositionally biased region" description="Basic and acidic residues" evidence="1">
    <location>
        <begin position="315"/>
        <end position="324"/>
    </location>
</feature>
<proteinExistence type="predicted"/>
<feature type="region of interest" description="Disordered" evidence="1">
    <location>
        <begin position="94"/>
        <end position="180"/>
    </location>
</feature>
<feature type="region of interest" description="Disordered" evidence="1">
    <location>
        <begin position="195"/>
        <end position="220"/>
    </location>
</feature>
<comment type="caution">
    <text evidence="3">The sequence shown here is derived from an EMBL/GenBank/DDBJ whole genome shotgun (WGS) entry which is preliminary data.</text>
</comment>
<keyword evidence="4" id="KW-1185">Reference proteome</keyword>
<evidence type="ECO:0000313" key="4">
    <source>
        <dbReference type="Proteomes" id="UP000612746"/>
    </source>
</evidence>
<gene>
    <name evidence="3" type="ORF">INT44_005618</name>
</gene>
<dbReference type="PROSITE" id="PS50250">
    <property type="entry name" value="PCI"/>
    <property type="match status" value="1"/>
</dbReference>